<keyword evidence="3 8" id="KW-0820">tRNA-binding</keyword>
<comment type="similarity">
    <text evidence="1 8">Belongs to the RNase PH family.</text>
</comment>
<feature type="binding site" evidence="8">
    <location>
        <begin position="124"/>
        <end position="126"/>
    </location>
    <ligand>
        <name>phosphate</name>
        <dbReference type="ChEBI" id="CHEBI:43474"/>
        <note>substrate</note>
    </ligand>
</feature>
<dbReference type="Gene3D" id="3.30.230.70">
    <property type="entry name" value="GHMP Kinase, N-terminal domain"/>
    <property type="match status" value="1"/>
</dbReference>
<dbReference type="NCBIfam" id="TIGR01966">
    <property type="entry name" value="RNasePH"/>
    <property type="match status" value="1"/>
</dbReference>
<dbReference type="PANTHER" id="PTHR11953">
    <property type="entry name" value="EXOSOME COMPLEX COMPONENT"/>
    <property type="match status" value="1"/>
</dbReference>
<dbReference type="Pfam" id="PF01138">
    <property type="entry name" value="RNase_PH"/>
    <property type="match status" value="1"/>
</dbReference>
<evidence type="ECO:0000256" key="4">
    <source>
        <dbReference type="ARBA" id="ARBA00022679"/>
    </source>
</evidence>
<keyword evidence="6 8" id="KW-0548">Nucleotidyltransferase</keyword>
<dbReference type="GO" id="GO:0009022">
    <property type="term" value="F:tRNA nucleotidyltransferase activity"/>
    <property type="evidence" value="ECO:0007669"/>
    <property type="project" value="UniProtKB-UniRule"/>
</dbReference>
<dbReference type="InterPro" id="IPR020568">
    <property type="entry name" value="Ribosomal_Su5_D2-typ_SF"/>
</dbReference>
<organism evidence="11 12">
    <name type="scientific">Alkalicella caledoniensis</name>
    <dbReference type="NCBI Taxonomy" id="2731377"/>
    <lineage>
        <taxon>Bacteria</taxon>
        <taxon>Bacillati</taxon>
        <taxon>Bacillota</taxon>
        <taxon>Clostridia</taxon>
        <taxon>Eubacteriales</taxon>
        <taxon>Proteinivoracaceae</taxon>
        <taxon>Alkalicella</taxon>
    </lineage>
</organism>
<feature type="domain" description="Exoribonuclease phosphorolytic" evidence="9">
    <location>
        <begin position="11"/>
        <end position="140"/>
    </location>
</feature>
<dbReference type="GO" id="GO:0000049">
    <property type="term" value="F:tRNA binding"/>
    <property type="evidence" value="ECO:0007669"/>
    <property type="project" value="UniProtKB-UniRule"/>
</dbReference>
<dbReference type="GO" id="GO:0016075">
    <property type="term" value="P:rRNA catabolic process"/>
    <property type="evidence" value="ECO:0007669"/>
    <property type="project" value="UniProtKB-UniRule"/>
</dbReference>
<dbReference type="InterPro" id="IPR015847">
    <property type="entry name" value="ExoRNase_PH_dom2"/>
</dbReference>
<dbReference type="Pfam" id="PF03725">
    <property type="entry name" value="RNase_PH_C"/>
    <property type="match status" value="1"/>
</dbReference>
<keyword evidence="12" id="KW-1185">Reference proteome</keyword>
<dbReference type="RefSeq" id="WP_213167342.1">
    <property type="nucleotide sequence ID" value="NZ_CP058559.1"/>
</dbReference>
<dbReference type="SUPFAM" id="SSF54211">
    <property type="entry name" value="Ribosomal protein S5 domain 2-like"/>
    <property type="match status" value="1"/>
</dbReference>
<evidence type="ECO:0000256" key="5">
    <source>
        <dbReference type="ARBA" id="ARBA00022694"/>
    </source>
</evidence>
<protein>
    <recommendedName>
        <fullName evidence="8">Ribonuclease PH</fullName>
        <shortName evidence="8">RNase PH</shortName>
        <ecNumber evidence="8">2.7.7.56</ecNumber>
    </recommendedName>
    <alternativeName>
        <fullName evidence="8">tRNA nucleotidyltransferase</fullName>
    </alternativeName>
</protein>
<dbReference type="AlphaFoldDB" id="A0A7G9W4R2"/>
<dbReference type="GO" id="GO:0031125">
    <property type="term" value="P:rRNA 3'-end processing"/>
    <property type="evidence" value="ECO:0007669"/>
    <property type="project" value="UniProtKB-ARBA"/>
</dbReference>
<evidence type="ECO:0000256" key="2">
    <source>
        <dbReference type="ARBA" id="ARBA00022552"/>
    </source>
</evidence>
<dbReference type="GO" id="GO:0000175">
    <property type="term" value="F:3'-5'-RNA exonuclease activity"/>
    <property type="evidence" value="ECO:0007669"/>
    <property type="project" value="UniProtKB-UniRule"/>
</dbReference>
<name>A0A7G9W4R2_ALKCA</name>
<evidence type="ECO:0000256" key="8">
    <source>
        <dbReference type="HAMAP-Rule" id="MF_00564"/>
    </source>
</evidence>
<keyword evidence="5 8" id="KW-0819">tRNA processing</keyword>
<comment type="function">
    <text evidence="8">Phosphorolytic 3'-5' exoribonuclease that plays an important role in tRNA 3'-end maturation. Removes nucleotide residues following the 3'-CCA terminus of tRNAs; can also add nucleotides to the ends of RNA molecules by using nucleoside diphosphates as substrates, but this may not be physiologically important. Probably plays a role in initiation of 16S rRNA degradation (leading to ribosome degradation) during starvation.</text>
</comment>
<gene>
    <name evidence="8 11" type="primary">rph</name>
    <name evidence="11" type="ORF">HYG86_02340</name>
</gene>
<dbReference type="InterPro" id="IPR018336">
    <property type="entry name" value="RNase_PH_CS"/>
</dbReference>
<feature type="domain" description="Exoribonuclease phosphorolytic" evidence="10">
    <location>
        <begin position="157"/>
        <end position="223"/>
    </location>
</feature>
<dbReference type="InterPro" id="IPR027408">
    <property type="entry name" value="PNPase/RNase_PH_dom_sf"/>
</dbReference>
<evidence type="ECO:0000256" key="6">
    <source>
        <dbReference type="ARBA" id="ARBA00022695"/>
    </source>
</evidence>
<evidence type="ECO:0000313" key="12">
    <source>
        <dbReference type="Proteomes" id="UP000516160"/>
    </source>
</evidence>
<dbReference type="FunFam" id="3.30.230.70:FF:000003">
    <property type="entry name" value="Ribonuclease PH"/>
    <property type="match status" value="1"/>
</dbReference>
<dbReference type="InterPro" id="IPR050080">
    <property type="entry name" value="RNase_PH"/>
</dbReference>
<dbReference type="InterPro" id="IPR036345">
    <property type="entry name" value="ExoRNase_PH_dom2_sf"/>
</dbReference>
<evidence type="ECO:0000259" key="9">
    <source>
        <dbReference type="Pfam" id="PF01138"/>
    </source>
</evidence>
<evidence type="ECO:0000256" key="7">
    <source>
        <dbReference type="ARBA" id="ARBA00022884"/>
    </source>
</evidence>
<evidence type="ECO:0000256" key="1">
    <source>
        <dbReference type="ARBA" id="ARBA00006678"/>
    </source>
</evidence>
<dbReference type="EC" id="2.7.7.56" evidence="8"/>
<dbReference type="EMBL" id="CP058559">
    <property type="protein sequence ID" value="QNO13674.1"/>
    <property type="molecule type" value="Genomic_DNA"/>
</dbReference>
<accession>A0A7G9W4R2</accession>
<dbReference type="GO" id="GO:0008033">
    <property type="term" value="P:tRNA processing"/>
    <property type="evidence" value="ECO:0007669"/>
    <property type="project" value="UniProtKB-UniRule"/>
</dbReference>
<evidence type="ECO:0000313" key="11">
    <source>
        <dbReference type="EMBL" id="QNO13674.1"/>
    </source>
</evidence>
<dbReference type="SUPFAM" id="SSF55666">
    <property type="entry name" value="Ribonuclease PH domain 2-like"/>
    <property type="match status" value="1"/>
</dbReference>
<evidence type="ECO:0000259" key="10">
    <source>
        <dbReference type="Pfam" id="PF03725"/>
    </source>
</evidence>
<dbReference type="InterPro" id="IPR002381">
    <property type="entry name" value="RNase_PH_bac-type"/>
</dbReference>
<proteinExistence type="inferred from homology"/>
<keyword evidence="4 8" id="KW-0808">Transferase</keyword>
<keyword evidence="2 8" id="KW-0698">rRNA processing</keyword>
<dbReference type="HAMAP" id="MF_00564">
    <property type="entry name" value="RNase_PH"/>
    <property type="match status" value="1"/>
</dbReference>
<dbReference type="Proteomes" id="UP000516160">
    <property type="component" value="Chromosome"/>
</dbReference>
<reference evidence="11 12" key="1">
    <citation type="submission" date="2020-07" db="EMBL/GenBank/DDBJ databases">
        <title>Alkalicella. sp. LB2 genome.</title>
        <authorList>
            <person name="Postec A."/>
            <person name="Quemeneur M."/>
        </authorList>
    </citation>
    <scope>NUCLEOTIDE SEQUENCE [LARGE SCALE GENOMIC DNA]</scope>
    <source>
        <strain evidence="11 12">LB2</strain>
    </source>
</reference>
<dbReference type="PROSITE" id="PS01277">
    <property type="entry name" value="RIBONUCLEASE_PH"/>
    <property type="match status" value="1"/>
</dbReference>
<dbReference type="CDD" id="cd11362">
    <property type="entry name" value="RNase_PH_bact"/>
    <property type="match status" value="1"/>
</dbReference>
<feature type="binding site" evidence="8">
    <location>
        <position position="86"/>
    </location>
    <ligand>
        <name>phosphate</name>
        <dbReference type="ChEBI" id="CHEBI:43474"/>
        <note>substrate</note>
    </ligand>
</feature>
<keyword evidence="7" id="KW-0694">RNA-binding</keyword>
<comment type="subunit">
    <text evidence="8">Homohexameric ring arranged as a trimer of dimers.</text>
</comment>
<evidence type="ECO:0000256" key="3">
    <source>
        <dbReference type="ARBA" id="ARBA00022555"/>
    </source>
</evidence>
<dbReference type="KEGG" id="acae:HYG86_02340"/>
<dbReference type="InterPro" id="IPR001247">
    <property type="entry name" value="ExoRNase_PH_dom1"/>
</dbReference>
<comment type="catalytic activity">
    <reaction evidence="8">
        <text>tRNA(n+1) + phosphate = tRNA(n) + a ribonucleoside 5'-diphosphate</text>
        <dbReference type="Rhea" id="RHEA:10628"/>
        <dbReference type="Rhea" id="RHEA-COMP:17343"/>
        <dbReference type="Rhea" id="RHEA-COMP:17344"/>
        <dbReference type="ChEBI" id="CHEBI:43474"/>
        <dbReference type="ChEBI" id="CHEBI:57930"/>
        <dbReference type="ChEBI" id="CHEBI:173114"/>
        <dbReference type="EC" id="2.7.7.56"/>
    </reaction>
</comment>
<sequence length="254" mass="27594">MRNDQRKNNDIRPISITTNYIKHAEGSVLIETGDTKVICTATIDEKVPPFLKGEGKGWVTAEYSMLPRSTNVRNVRESARGKQGGRTLEIQRLIGRALRSVVDLRALGERTIWIDCDVIQADGGTRTAAITGSFVALVEACNLLINEGKLDRLPITDYLAATSVGIVGGEAMLDLAFVEDSSANVDMNVVMTGTGNFVEVQGTGEEAPYSKDELFKLLELAEQGVKKLIEAQMETLGELELYSNDKSNGGKNGK</sequence>
<dbReference type="PANTHER" id="PTHR11953:SF0">
    <property type="entry name" value="EXOSOME COMPLEX COMPONENT RRP41"/>
    <property type="match status" value="1"/>
</dbReference>